<dbReference type="EMBL" id="JACYXC010000001">
    <property type="protein sequence ID" value="MBH5335589.1"/>
    <property type="molecule type" value="Genomic_DNA"/>
</dbReference>
<dbReference type="Proteomes" id="UP000807371">
    <property type="component" value="Unassembled WGS sequence"/>
</dbReference>
<protein>
    <submittedName>
        <fullName evidence="2">GNAT family N-acetyltransferase</fullName>
    </submittedName>
</protein>
<gene>
    <name evidence="2" type="ORF">IHE55_12580</name>
</gene>
<accession>A0ABS0NK66</accession>
<proteinExistence type="predicted"/>
<organism evidence="2 3">
    <name type="scientific">Streptomyces pactum</name>
    <dbReference type="NCBI Taxonomy" id="68249"/>
    <lineage>
        <taxon>Bacteria</taxon>
        <taxon>Bacillati</taxon>
        <taxon>Actinomycetota</taxon>
        <taxon>Actinomycetes</taxon>
        <taxon>Kitasatosporales</taxon>
        <taxon>Streptomycetaceae</taxon>
        <taxon>Streptomyces</taxon>
    </lineage>
</organism>
<sequence length="209" mass="22105">MVRAWVNGWVRSRGTAAPVEVPGGFRIEVGRPGHVARYVLPAAEETVLRELVAGVVTPGVQLKVCAPREHVAPLLTDAWDIQQPEYLMTAALTGLPVGPDASALAPQGYVIESVDQDGVVDVRIRRGDETAASGRVALARSAAVFDQIHTDPAHRRRGLASRVMGALSAIAVEQGAALGLLAATEEGLTLYRALGWDLQTPLTAAVLRP</sequence>
<dbReference type="SUPFAM" id="SSF55729">
    <property type="entry name" value="Acyl-CoA N-acyltransferases (Nat)"/>
    <property type="match status" value="1"/>
</dbReference>
<dbReference type="Gene3D" id="3.40.630.30">
    <property type="match status" value="1"/>
</dbReference>
<reference evidence="2 3" key="1">
    <citation type="submission" date="2020-09" db="EMBL/GenBank/DDBJ databases">
        <title>Biosynthesis of the nuclear factor of activated T cells inhibitor NFAT-133 and its congeners in Streptomyces pactum.</title>
        <authorList>
            <person name="Zhou W."/>
            <person name="Posri P."/>
            <person name="Abugrain M.E."/>
            <person name="Weisberg A.J."/>
            <person name="Chang J.H."/>
            <person name="Mahmud T."/>
        </authorList>
    </citation>
    <scope>NUCLEOTIDE SEQUENCE [LARGE SCALE GENOMIC DNA]</scope>
    <source>
        <strain evidence="2 3">ATCC 27456</strain>
    </source>
</reference>
<keyword evidence="3" id="KW-1185">Reference proteome</keyword>
<evidence type="ECO:0000259" key="1">
    <source>
        <dbReference type="Pfam" id="PF00583"/>
    </source>
</evidence>
<evidence type="ECO:0000313" key="2">
    <source>
        <dbReference type="EMBL" id="MBH5335589.1"/>
    </source>
</evidence>
<evidence type="ECO:0000313" key="3">
    <source>
        <dbReference type="Proteomes" id="UP000807371"/>
    </source>
</evidence>
<name>A0ABS0NK66_9ACTN</name>
<dbReference type="Pfam" id="PF00583">
    <property type="entry name" value="Acetyltransf_1"/>
    <property type="match status" value="1"/>
</dbReference>
<dbReference type="InterPro" id="IPR000182">
    <property type="entry name" value="GNAT_dom"/>
</dbReference>
<feature type="domain" description="N-acetyltransferase" evidence="1">
    <location>
        <begin position="139"/>
        <end position="195"/>
    </location>
</feature>
<dbReference type="InterPro" id="IPR016181">
    <property type="entry name" value="Acyl_CoA_acyltransferase"/>
</dbReference>
<comment type="caution">
    <text evidence="2">The sequence shown here is derived from an EMBL/GenBank/DDBJ whole genome shotgun (WGS) entry which is preliminary data.</text>
</comment>